<organism evidence="4 5">
    <name type="scientific">Zostera marina</name>
    <name type="common">Eelgrass</name>
    <dbReference type="NCBI Taxonomy" id="29655"/>
    <lineage>
        <taxon>Eukaryota</taxon>
        <taxon>Viridiplantae</taxon>
        <taxon>Streptophyta</taxon>
        <taxon>Embryophyta</taxon>
        <taxon>Tracheophyta</taxon>
        <taxon>Spermatophyta</taxon>
        <taxon>Magnoliopsida</taxon>
        <taxon>Liliopsida</taxon>
        <taxon>Zosteraceae</taxon>
        <taxon>Zostera</taxon>
    </lineage>
</organism>
<dbReference type="OMA" id="TWVSECY"/>
<dbReference type="GO" id="GO:0005886">
    <property type="term" value="C:plasma membrane"/>
    <property type="evidence" value="ECO:0000318"/>
    <property type="project" value="GO_Central"/>
</dbReference>
<dbReference type="PANTHER" id="PTHR31415:SF166">
    <property type="entry name" value="LATE EMBRYOGENESIS ABUNDANT (LEA) HYDROXYPROLINE-RICH GLYCOPROTEIN FAMILY"/>
    <property type="match status" value="1"/>
</dbReference>
<proteinExistence type="predicted"/>
<protein>
    <submittedName>
        <fullName evidence="4">Late embryogenesis abundant (LEA) hydroxyproline-rich glycoproteinfamily</fullName>
    </submittedName>
</protein>
<evidence type="ECO:0000256" key="1">
    <source>
        <dbReference type="ARBA" id="ARBA00004370"/>
    </source>
</evidence>
<evidence type="ECO:0000313" key="5">
    <source>
        <dbReference type="Proteomes" id="UP000036987"/>
    </source>
</evidence>
<dbReference type="OrthoDB" id="1917746at2759"/>
<dbReference type="InterPro" id="IPR044839">
    <property type="entry name" value="NDR1-like"/>
</dbReference>
<dbReference type="EMBL" id="LFYR01000204">
    <property type="protein sequence ID" value="KMZ75147.1"/>
    <property type="molecule type" value="Genomic_DNA"/>
</dbReference>
<dbReference type="PANTHER" id="PTHR31415">
    <property type="entry name" value="OS05G0367900 PROTEIN"/>
    <property type="match status" value="1"/>
</dbReference>
<dbReference type="GO" id="GO:0098542">
    <property type="term" value="P:defense response to other organism"/>
    <property type="evidence" value="ECO:0007669"/>
    <property type="project" value="InterPro"/>
</dbReference>
<gene>
    <name evidence="4" type="ORF">ZOSMA_118G00240</name>
</gene>
<dbReference type="AlphaFoldDB" id="A0A0K9Q3S4"/>
<feature type="transmembrane region" description="Helical" evidence="3">
    <location>
        <begin position="21"/>
        <end position="44"/>
    </location>
</feature>
<evidence type="ECO:0000256" key="2">
    <source>
        <dbReference type="ARBA" id="ARBA00023136"/>
    </source>
</evidence>
<keyword evidence="3" id="KW-0812">Transmembrane</keyword>
<accession>A0A0K9Q3S4</accession>
<comment type="subcellular location">
    <subcellularLocation>
        <location evidence="1">Membrane</location>
    </subcellularLocation>
</comment>
<comment type="caution">
    <text evidence="4">The sequence shown here is derived from an EMBL/GenBank/DDBJ whole genome shotgun (WGS) entry which is preliminary data.</text>
</comment>
<evidence type="ECO:0000313" key="4">
    <source>
        <dbReference type="EMBL" id="KMZ75147.1"/>
    </source>
</evidence>
<sequence length="207" mass="23823">MVSDCGEHAWYKKHIKLKLPIFFYIVLALIIFFSLAILISWLVLRPHKPQFSVRHVSVEVFNISTNPSVIKTNIQVSIFSRNPNKHAGIYYESLEFYATYRYHQITLPNHIPYGSFQGSKDVTIWSPYISGNSIPIASYAVQTLKQEEKAGMVILNVVVDGKIRWKIGPWKFGRFHLFVNCQSFINTSTPSAYTFQSQQNNNCKVDV</sequence>
<name>A0A0K9Q3S4_ZOSMR</name>
<keyword evidence="3" id="KW-1133">Transmembrane helix</keyword>
<keyword evidence="2 3" id="KW-0472">Membrane</keyword>
<evidence type="ECO:0000256" key="3">
    <source>
        <dbReference type="SAM" id="Phobius"/>
    </source>
</evidence>
<reference evidence="5" key="1">
    <citation type="journal article" date="2016" name="Nature">
        <title>The genome of the seagrass Zostera marina reveals angiosperm adaptation to the sea.</title>
        <authorList>
            <person name="Olsen J.L."/>
            <person name="Rouze P."/>
            <person name="Verhelst B."/>
            <person name="Lin Y.-C."/>
            <person name="Bayer T."/>
            <person name="Collen J."/>
            <person name="Dattolo E."/>
            <person name="De Paoli E."/>
            <person name="Dittami S."/>
            <person name="Maumus F."/>
            <person name="Michel G."/>
            <person name="Kersting A."/>
            <person name="Lauritano C."/>
            <person name="Lohaus R."/>
            <person name="Toepel M."/>
            <person name="Tonon T."/>
            <person name="Vanneste K."/>
            <person name="Amirebrahimi M."/>
            <person name="Brakel J."/>
            <person name="Bostroem C."/>
            <person name="Chovatia M."/>
            <person name="Grimwood J."/>
            <person name="Jenkins J.W."/>
            <person name="Jueterbock A."/>
            <person name="Mraz A."/>
            <person name="Stam W.T."/>
            <person name="Tice H."/>
            <person name="Bornberg-Bauer E."/>
            <person name="Green P.J."/>
            <person name="Pearson G.A."/>
            <person name="Procaccini G."/>
            <person name="Duarte C.M."/>
            <person name="Schmutz J."/>
            <person name="Reusch T.B.H."/>
            <person name="Van de Peer Y."/>
        </authorList>
    </citation>
    <scope>NUCLEOTIDE SEQUENCE [LARGE SCALE GENOMIC DNA]</scope>
    <source>
        <strain evidence="5">cv. Finnish</strain>
    </source>
</reference>
<keyword evidence="5" id="KW-1185">Reference proteome</keyword>
<dbReference type="Proteomes" id="UP000036987">
    <property type="component" value="Unassembled WGS sequence"/>
</dbReference>
<dbReference type="GO" id="GO:0009506">
    <property type="term" value="C:plasmodesma"/>
    <property type="evidence" value="ECO:0000318"/>
    <property type="project" value="GO_Central"/>
</dbReference>